<feature type="chain" id="PRO_5015666018" description="Solute-binding protein family 3/N-terminal domain-containing protein" evidence="3">
    <location>
        <begin position="20"/>
        <end position="269"/>
    </location>
</feature>
<reference evidence="5 6" key="1">
    <citation type="submission" date="2017-10" db="EMBL/GenBank/DDBJ databases">
        <title>Draft genome of two endophytic bacteria isolated from 'guarana' Paullinia cupana (Mart.) Ducke.</title>
        <authorList>
            <person name="Siqueira K.A."/>
            <person name="Liotti R.G."/>
            <person name="Mendes T.A."/>
            <person name="Soares M.A."/>
        </authorList>
    </citation>
    <scope>NUCLEOTIDE SEQUENCE [LARGE SCALE GENOMIC DNA]</scope>
    <source>
        <strain evidence="5 6">342</strain>
    </source>
</reference>
<feature type="domain" description="Solute-binding protein family 3/N-terminal" evidence="4">
    <location>
        <begin position="31"/>
        <end position="257"/>
    </location>
</feature>
<comment type="caution">
    <text evidence="5">The sequence shown here is derived from an EMBL/GenBank/DDBJ whole genome shotgun (WGS) entry which is preliminary data.</text>
</comment>
<dbReference type="EMBL" id="PDET01000003">
    <property type="protein sequence ID" value="PRD16388.1"/>
    <property type="molecule type" value="Genomic_DNA"/>
</dbReference>
<organism evidence="5 6">
    <name type="scientific">Pantoea coffeiphila</name>
    <dbReference type="NCBI Taxonomy" id="1465635"/>
    <lineage>
        <taxon>Bacteria</taxon>
        <taxon>Pseudomonadati</taxon>
        <taxon>Pseudomonadota</taxon>
        <taxon>Gammaproteobacteria</taxon>
        <taxon>Enterobacterales</taxon>
        <taxon>Erwiniaceae</taxon>
        <taxon>Pantoea</taxon>
    </lineage>
</organism>
<evidence type="ECO:0000256" key="2">
    <source>
        <dbReference type="ARBA" id="ARBA00022729"/>
    </source>
</evidence>
<proteinExistence type="inferred from homology"/>
<dbReference type="PANTHER" id="PTHR35936">
    <property type="entry name" value="MEMBRANE-BOUND LYTIC MUREIN TRANSGLYCOSYLASE F"/>
    <property type="match status" value="1"/>
</dbReference>
<evidence type="ECO:0000259" key="4">
    <source>
        <dbReference type="SMART" id="SM00062"/>
    </source>
</evidence>
<evidence type="ECO:0000256" key="1">
    <source>
        <dbReference type="ARBA" id="ARBA00010333"/>
    </source>
</evidence>
<comment type="similarity">
    <text evidence="1">Belongs to the bacterial solute-binding protein 3 family.</text>
</comment>
<evidence type="ECO:0000313" key="5">
    <source>
        <dbReference type="EMBL" id="PRD16388.1"/>
    </source>
</evidence>
<sequence length="269" mass="28861">MKKSFIALSVLLAASQANATTIANSPYEGKTLVTAIQYDWEPLSYKNDQGQPTGYFYDIANEAAHRLGAKLAVTSGDFAAVIPAIQSGKFTLAAGLDATPERQQVVDIASTVRAGYQLIVLKNSPLKQDVKLSDLCGKTVALLASHPSTKTFEQISQQCESSGKSAVKVSQFPDRGATWLALRSGRADATLGYTGENGWLLQKQADLKRVGPIFDTVYAGIPVSKSSGNAKYWVEAINSLIKDGTYQKILAKYGVEDVAIDHSELNPGK</sequence>
<protein>
    <recommendedName>
        <fullName evidence="4">Solute-binding protein family 3/N-terminal domain-containing protein</fullName>
    </recommendedName>
</protein>
<dbReference type="Proteomes" id="UP000239181">
    <property type="component" value="Unassembled WGS sequence"/>
</dbReference>
<dbReference type="AlphaFoldDB" id="A0A2S9IF37"/>
<accession>A0A2S9IF37</accession>
<feature type="signal peptide" evidence="3">
    <location>
        <begin position="1"/>
        <end position="19"/>
    </location>
</feature>
<keyword evidence="2 3" id="KW-0732">Signal</keyword>
<dbReference type="Gene3D" id="3.40.190.10">
    <property type="entry name" value="Periplasmic binding protein-like II"/>
    <property type="match status" value="2"/>
</dbReference>
<dbReference type="Pfam" id="PF00497">
    <property type="entry name" value="SBP_bac_3"/>
    <property type="match status" value="1"/>
</dbReference>
<dbReference type="InterPro" id="IPR001638">
    <property type="entry name" value="Solute-binding_3/MltF_N"/>
</dbReference>
<dbReference type="OrthoDB" id="2081943at2"/>
<keyword evidence="6" id="KW-1185">Reference proteome</keyword>
<dbReference type="SUPFAM" id="SSF53850">
    <property type="entry name" value="Periplasmic binding protein-like II"/>
    <property type="match status" value="1"/>
</dbReference>
<evidence type="ECO:0000313" key="6">
    <source>
        <dbReference type="Proteomes" id="UP000239181"/>
    </source>
</evidence>
<dbReference type="SMART" id="SM00062">
    <property type="entry name" value="PBPb"/>
    <property type="match status" value="1"/>
</dbReference>
<evidence type="ECO:0000256" key="3">
    <source>
        <dbReference type="SAM" id="SignalP"/>
    </source>
</evidence>
<dbReference type="PANTHER" id="PTHR35936:SF17">
    <property type="entry name" value="ARGININE-BINDING EXTRACELLULAR PROTEIN ARTP"/>
    <property type="match status" value="1"/>
</dbReference>
<dbReference type="RefSeq" id="WP_105591831.1">
    <property type="nucleotide sequence ID" value="NZ_PDET01000003.1"/>
</dbReference>
<name>A0A2S9IF37_9GAMM</name>
<gene>
    <name evidence="5" type="ORF">CQW29_06150</name>
</gene>